<reference evidence="16 17" key="1">
    <citation type="submission" date="2020-08" db="EMBL/GenBank/DDBJ databases">
        <title>Sequencing the genomes of 1000 actinobacteria strains.</title>
        <authorList>
            <person name="Klenk H.-P."/>
        </authorList>
    </citation>
    <scope>NUCLEOTIDE SEQUENCE [LARGE SCALE GENOMIC DNA]</scope>
    <source>
        <strain evidence="16 17">DSM 23040</strain>
    </source>
</reference>
<accession>A0A839QU48</accession>
<feature type="transmembrane region" description="Helical" evidence="14">
    <location>
        <begin position="140"/>
        <end position="159"/>
    </location>
</feature>
<evidence type="ECO:0000256" key="3">
    <source>
        <dbReference type="ARBA" id="ARBA00012292"/>
    </source>
</evidence>
<evidence type="ECO:0000256" key="12">
    <source>
        <dbReference type="ARBA" id="ARBA00042475"/>
    </source>
</evidence>
<dbReference type="InterPro" id="IPR030470">
    <property type="entry name" value="UbiA_prenylTrfase_CS"/>
</dbReference>
<dbReference type="NCBIfam" id="TIGR01473">
    <property type="entry name" value="cyoE_ctaB"/>
    <property type="match status" value="1"/>
</dbReference>
<dbReference type="Pfam" id="PF01040">
    <property type="entry name" value="UbiA"/>
    <property type="match status" value="1"/>
</dbReference>
<evidence type="ECO:0000256" key="13">
    <source>
        <dbReference type="ARBA" id="ARBA00047690"/>
    </source>
</evidence>
<sequence>MTKPVDSPVQAEPAAPEAVQVSAPQRPRSVKRTVLNYVALTKPRIIELLLITTVPTMFLAAGGFPPFLLILNTIIGGYLAAGGANVLNMFFDRDIDAKMKRTKNRPLVTGEISPRAAVIFGLVLSALSTVYLWVLVNAVSAMLALGAIVLYVVFYTLILKRRTSQNIVWGGVAGCMPVLIGWSSVTGTVSWTAFLLFLVIFFWTPPHYWPLAEKFTRDYERAGVPMLPVVSSRRNVAVQMIAHTVAMVACSLAIIPLAPTGPVYAVAAIAVGAWFLALIIRYAVRVFQGRTGRDLHPMGVFHASITYLTLLFVALALDPFLRF</sequence>
<keyword evidence="7 14" id="KW-1133">Transmembrane helix</keyword>
<keyword evidence="17" id="KW-1185">Reference proteome</keyword>
<keyword evidence="9 14" id="KW-0472">Membrane</keyword>
<dbReference type="PROSITE" id="PS00943">
    <property type="entry name" value="UBIA"/>
    <property type="match status" value="1"/>
</dbReference>
<dbReference type="AlphaFoldDB" id="A0A839QU48"/>
<feature type="transmembrane region" description="Helical" evidence="14">
    <location>
        <begin position="70"/>
        <end position="91"/>
    </location>
</feature>
<dbReference type="EC" id="2.5.1.141" evidence="3 14"/>
<protein>
    <recommendedName>
        <fullName evidence="11 14">Protoheme IX farnesyltransferase</fullName>
        <ecNumber evidence="3 14">2.5.1.141</ecNumber>
    </recommendedName>
    <alternativeName>
        <fullName evidence="12 14">Heme B farnesyltransferase</fullName>
    </alternativeName>
    <alternativeName>
        <fullName evidence="10 14">Heme O synthase</fullName>
    </alternativeName>
</protein>
<keyword evidence="4 14" id="KW-1003">Cell membrane</keyword>
<evidence type="ECO:0000313" key="17">
    <source>
        <dbReference type="Proteomes" id="UP000568050"/>
    </source>
</evidence>
<evidence type="ECO:0000256" key="8">
    <source>
        <dbReference type="ARBA" id="ARBA00023133"/>
    </source>
</evidence>
<evidence type="ECO:0000256" key="5">
    <source>
        <dbReference type="ARBA" id="ARBA00022679"/>
    </source>
</evidence>
<feature type="transmembrane region" description="Helical" evidence="14">
    <location>
        <begin position="112"/>
        <end position="134"/>
    </location>
</feature>
<feature type="transmembrane region" description="Helical" evidence="14">
    <location>
        <begin position="191"/>
        <end position="211"/>
    </location>
</feature>
<evidence type="ECO:0000256" key="2">
    <source>
        <dbReference type="ARBA" id="ARBA00004919"/>
    </source>
</evidence>
<evidence type="ECO:0000256" key="11">
    <source>
        <dbReference type="ARBA" id="ARBA00040810"/>
    </source>
</evidence>
<evidence type="ECO:0000256" key="9">
    <source>
        <dbReference type="ARBA" id="ARBA00023136"/>
    </source>
</evidence>
<evidence type="ECO:0000256" key="4">
    <source>
        <dbReference type="ARBA" id="ARBA00022475"/>
    </source>
</evidence>
<dbReference type="InterPro" id="IPR006369">
    <property type="entry name" value="Protohaem_IX_farnesylTrfase"/>
</dbReference>
<dbReference type="CDD" id="cd13957">
    <property type="entry name" value="PT_UbiA_Cox10"/>
    <property type="match status" value="1"/>
</dbReference>
<gene>
    <name evidence="14" type="primary">ctaB</name>
    <name evidence="16" type="ORF">FHX50_000627</name>
</gene>
<dbReference type="GO" id="GO:0048034">
    <property type="term" value="P:heme O biosynthetic process"/>
    <property type="evidence" value="ECO:0007669"/>
    <property type="project" value="UniProtKB-UniRule"/>
</dbReference>
<proteinExistence type="inferred from homology"/>
<dbReference type="PANTHER" id="PTHR43448:SF7">
    <property type="entry name" value="4-HYDROXYBENZOATE SOLANESYLTRANSFERASE"/>
    <property type="match status" value="1"/>
</dbReference>
<dbReference type="UniPathway" id="UPA00834">
    <property type="reaction ID" value="UER00712"/>
</dbReference>
<keyword evidence="6 14" id="KW-0812">Transmembrane</keyword>
<dbReference type="EMBL" id="JACHWP010000001">
    <property type="protein sequence ID" value="MBB3022379.1"/>
    <property type="molecule type" value="Genomic_DNA"/>
</dbReference>
<comment type="miscellaneous">
    <text evidence="14">Carbon 2 of the heme B porphyrin ring is defined according to the Fischer nomenclature.</text>
</comment>
<evidence type="ECO:0000256" key="14">
    <source>
        <dbReference type="HAMAP-Rule" id="MF_00154"/>
    </source>
</evidence>
<dbReference type="Proteomes" id="UP000568050">
    <property type="component" value="Unassembled WGS sequence"/>
</dbReference>
<feature type="transmembrane region" description="Helical" evidence="14">
    <location>
        <begin position="45"/>
        <end position="64"/>
    </location>
</feature>
<comment type="caution">
    <text evidence="16">The sequence shown here is derived from an EMBL/GenBank/DDBJ whole genome shotgun (WGS) entry which is preliminary data.</text>
</comment>
<dbReference type="GO" id="GO:0008495">
    <property type="term" value="F:protoheme IX farnesyltransferase activity"/>
    <property type="evidence" value="ECO:0007669"/>
    <property type="project" value="UniProtKB-UniRule"/>
</dbReference>
<organism evidence="16 17">
    <name type="scientific">Helcobacillus massiliensis</name>
    <dbReference type="NCBI Taxonomy" id="521392"/>
    <lineage>
        <taxon>Bacteria</taxon>
        <taxon>Bacillati</taxon>
        <taxon>Actinomycetota</taxon>
        <taxon>Actinomycetes</taxon>
        <taxon>Micrococcales</taxon>
        <taxon>Dermabacteraceae</taxon>
        <taxon>Helcobacillus</taxon>
    </lineage>
</organism>
<keyword evidence="8 14" id="KW-0350">Heme biosynthesis</keyword>
<comment type="similarity">
    <text evidence="14">Belongs to the UbiA prenyltransferase family. Protoheme IX farnesyltransferase subfamily.</text>
</comment>
<dbReference type="FunFam" id="1.10.357.140:FF:000001">
    <property type="entry name" value="Protoheme IX farnesyltransferase"/>
    <property type="match status" value="1"/>
</dbReference>
<dbReference type="HAMAP" id="MF_00154">
    <property type="entry name" value="CyoE_CtaB"/>
    <property type="match status" value="1"/>
</dbReference>
<evidence type="ECO:0000256" key="1">
    <source>
        <dbReference type="ARBA" id="ARBA00004651"/>
    </source>
</evidence>
<feature type="transmembrane region" description="Helical" evidence="14">
    <location>
        <begin position="166"/>
        <end position="185"/>
    </location>
</feature>
<comment type="pathway">
    <text evidence="2 14">Porphyrin-containing compound metabolism; heme O biosynthesis; heme O from protoheme: step 1/1.</text>
</comment>
<feature type="transmembrane region" description="Helical" evidence="14">
    <location>
        <begin position="236"/>
        <end position="257"/>
    </location>
</feature>
<name>A0A839QU48_9MICO</name>
<dbReference type="InterPro" id="IPR000537">
    <property type="entry name" value="UbiA_prenyltransferase"/>
</dbReference>
<feature type="compositionally biased region" description="Low complexity" evidence="15">
    <location>
        <begin position="7"/>
        <end position="24"/>
    </location>
</feature>
<evidence type="ECO:0000256" key="7">
    <source>
        <dbReference type="ARBA" id="ARBA00022989"/>
    </source>
</evidence>
<dbReference type="InterPro" id="IPR044878">
    <property type="entry name" value="UbiA_sf"/>
</dbReference>
<evidence type="ECO:0000256" key="15">
    <source>
        <dbReference type="SAM" id="MobiDB-lite"/>
    </source>
</evidence>
<dbReference type="NCBIfam" id="NF003349">
    <property type="entry name" value="PRK04375.1-2"/>
    <property type="match status" value="1"/>
</dbReference>
<comment type="catalytic activity">
    <reaction evidence="13 14">
        <text>heme b + (2E,6E)-farnesyl diphosphate + H2O = Fe(II)-heme o + diphosphate</text>
        <dbReference type="Rhea" id="RHEA:28070"/>
        <dbReference type="ChEBI" id="CHEBI:15377"/>
        <dbReference type="ChEBI" id="CHEBI:33019"/>
        <dbReference type="ChEBI" id="CHEBI:60344"/>
        <dbReference type="ChEBI" id="CHEBI:60530"/>
        <dbReference type="ChEBI" id="CHEBI:175763"/>
        <dbReference type="EC" id="2.5.1.141"/>
    </reaction>
</comment>
<dbReference type="PANTHER" id="PTHR43448">
    <property type="entry name" value="PROTOHEME IX FARNESYLTRANSFERASE, MITOCHONDRIAL"/>
    <property type="match status" value="1"/>
</dbReference>
<dbReference type="GO" id="GO:0005886">
    <property type="term" value="C:plasma membrane"/>
    <property type="evidence" value="ECO:0007669"/>
    <property type="project" value="UniProtKB-SubCell"/>
</dbReference>
<comment type="subcellular location">
    <subcellularLocation>
        <location evidence="1 14">Cell membrane</location>
        <topology evidence="1 14">Multi-pass membrane protein</topology>
    </subcellularLocation>
</comment>
<feature type="transmembrane region" description="Helical" evidence="14">
    <location>
        <begin position="295"/>
        <end position="317"/>
    </location>
</feature>
<evidence type="ECO:0000313" key="16">
    <source>
        <dbReference type="EMBL" id="MBB3022379.1"/>
    </source>
</evidence>
<comment type="function">
    <text evidence="14">Converts heme B (protoheme IX) to heme O by substitution of the vinyl group on carbon 2 of heme B porphyrin ring with a hydroxyethyl farnesyl side group.</text>
</comment>
<feature type="region of interest" description="Disordered" evidence="15">
    <location>
        <begin position="1"/>
        <end position="24"/>
    </location>
</feature>
<dbReference type="Gene3D" id="1.10.357.140">
    <property type="entry name" value="UbiA prenyltransferase"/>
    <property type="match status" value="1"/>
</dbReference>
<evidence type="ECO:0000256" key="6">
    <source>
        <dbReference type="ARBA" id="ARBA00022692"/>
    </source>
</evidence>
<feature type="transmembrane region" description="Helical" evidence="14">
    <location>
        <begin position="263"/>
        <end position="283"/>
    </location>
</feature>
<keyword evidence="5 14" id="KW-0808">Transferase</keyword>
<evidence type="ECO:0000256" key="10">
    <source>
        <dbReference type="ARBA" id="ARBA00030253"/>
    </source>
</evidence>